<evidence type="ECO:0000259" key="8">
    <source>
        <dbReference type="PROSITE" id="PS50240"/>
    </source>
</evidence>
<proteinExistence type="inferred from homology"/>
<dbReference type="RefSeq" id="XP_023942812.2">
    <property type="nucleotide sequence ID" value="XM_024087044.2"/>
</dbReference>
<feature type="signal peptide" evidence="7">
    <location>
        <begin position="1"/>
        <end position="18"/>
    </location>
</feature>
<dbReference type="InterPro" id="IPR009003">
    <property type="entry name" value="Peptidase_S1_PA"/>
</dbReference>
<protein>
    <submittedName>
        <fullName evidence="10">Collagenase-like</fullName>
    </submittedName>
</protein>
<dbReference type="SUPFAM" id="SSF50494">
    <property type="entry name" value="Trypsin-like serine proteases"/>
    <property type="match status" value="1"/>
</dbReference>
<gene>
    <name evidence="10" type="primary">LOC112049234</name>
</gene>
<dbReference type="PRINTS" id="PR00722">
    <property type="entry name" value="CHYMOTRYPSIN"/>
</dbReference>
<dbReference type="PANTHER" id="PTHR24276:SF91">
    <property type="entry name" value="AT26814P-RELATED"/>
    <property type="match status" value="1"/>
</dbReference>
<dbReference type="CDD" id="cd00190">
    <property type="entry name" value="Tryp_SPc"/>
    <property type="match status" value="1"/>
</dbReference>
<dbReference type="AlphaFoldDB" id="A0A6J1NCS4"/>
<dbReference type="InterPro" id="IPR018114">
    <property type="entry name" value="TRYPSIN_HIS"/>
</dbReference>
<dbReference type="Gene3D" id="2.40.10.10">
    <property type="entry name" value="Trypsin-like serine proteases"/>
    <property type="match status" value="2"/>
</dbReference>
<dbReference type="InterPro" id="IPR043504">
    <property type="entry name" value="Peptidase_S1_PA_chymotrypsin"/>
</dbReference>
<comment type="similarity">
    <text evidence="1">Belongs to the peptidase S1 family.</text>
</comment>
<evidence type="ECO:0000256" key="3">
    <source>
        <dbReference type="ARBA" id="ARBA00022801"/>
    </source>
</evidence>
<dbReference type="InterPro" id="IPR050430">
    <property type="entry name" value="Peptidase_S1"/>
</dbReference>
<evidence type="ECO:0000256" key="1">
    <source>
        <dbReference type="ARBA" id="ARBA00007664"/>
    </source>
</evidence>
<name>A0A6J1NCS4_BICAN</name>
<dbReference type="GO" id="GO:0006508">
    <property type="term" value="P:proteolysis"/>
    <property type="evidence" value="ECO:0007669"/>
    <property type="project" value="UniProtKB-KW"/>
</dbReference>
<keyword evidence="4 6" id="KW-0720">Serine protease</keyword>
<evidence type="ECO:0000256" key="2">
    <source>
        <dbReference type="ARBA" id="ARBA00022670"/>
    </source>
</evidence>
<feature type="chain" id="PRO_5046611892" evidence="7">
    <location>
        <begin position="19"/>
        <end position="284"/>
    </location>
</feature>
<dbReference type="OrthoDB" id="5565075at2759"/>
<evidence type="ECO:0000256" key="5">
    <source>
        <dbReference type="ARBA" id="ARBA00023157"/>
    </source>
</evidence>
<dbReference type="PROSITE" id="PS00135">
    <property type="entry name" value="TRYPSIN_SER"/>
    <property type="match status" value="1"/>
</dbReference>
<evidence type="ECO:0000313" key="10">
    <source>
        <dbReference type="RefSeq" id="XP_023942812.2"/>
    </source>
</evidence>
<accession>A0A6J1NCS4</accession>
<keyword evidence="5" id="KW-1015">Disulfide bond</keyword>
<dbReference type="InterPro" id="IPR033116">
    <property type="entry name" value="TRYPSIN_SER"/>
</dbReference>
<dbReference type="Pfam" id="PF00089">
    <property type="entry name" value="Trypsin"/>
    <property type="match status" value="1"/>
</dbReference>
<evidence type="ECO:0000256" key="4">
    <source>
        <dbReference type="ARBA" id="ARBA00022825"/>
    </source>
</evidence>
<sequence>MKVLVFILGLVAATASEAEFPLIFRDYHEEIGIPTARRIKLFEESLDFDGSRIVGGHPARLGAHPHLGGVLITLTNGRNSMCGSSLVTNTRAVTAAHCWRHGTHQARMFTAIFGTTHFFSGGHRTDTSMVVTHPKYDSNNVFNDVAVMYLNYVPFTEYIRGIPLATGSNKYVGVWAMAAGFGATGDSPIAEPPAKHEAYLRVISNAECAKTYGSFIVPATLCVGTSYGQNTCAGDSGGPLAVGIGADRKLIGITSFGHAADCESGQPTGFARVTSFASWIRSHL</sequence>
<dbReference type="PANTHER" id="PTHR24276">
    <property type="entry name" value="POLYSERASE-RELATED"/>
    <property type="match status" value="1"/>
</dbReference>
<evidence type="ECO:0000256" key="6">
    <source>
        <dbReference type="RuleBase" id="RU363034"/>
    </source>
</evidence>
<keyword evidence="3 6" id="KW-0378">Hydrolase</keyword>
<organism evidence="9 10">
    <name type="scientific">Bicyclus anynana</name>
    <name type="common">Squinting bush brown butterfly</name>
    <dbReference type="NCBI Taxonomy" id="110368"/>
    <lineage>
        <taxon>Eukaryota</taxon>
        <taxon>Metazoa</taxon>
        <taxon>Ecdysozoa</taxon>
        <taxon>Arthropoda</taxon>
        <taxon>Hexapoda</taxon>
        <taxon>Insecta</taxon>
        <taxon>Pterygota</taxon>
        <taxon>Neoptera</taxon>
        <taxon>Endopterygota</taxon>
        <taxon>Lepidoptera</taxon>
        <taxon>Glossata</taxon>
        <taxon>Ditrysia</taxon>
        <taxon>Papilionoidea</taxon>
        <taxon>Nymphalidae</taxon>
        <taxon>Satyrinae</taxon>
        <taxon>Satyrini</taxon>
        <taxon>Mycalesina</taxon>
        <taxon>Bicyclus</taxon>
    </lineage>
</organism>
<keyword evidence="7" id="KW-0732">Signal</keyword>
<keyword evidence="2 6" id="KW-0645">Protease</keyword>
<feature type="domain" description="Peptidase S1" evidence="8">
    <location>
        <begin position="53"/>
        <end position="284"/>
    </location>
</feature>
<dbReference type="InterPro" id="IPR001314">
    <property type="entry name" value="Peptidase_S1A"/>
</dbReference>
<dbReference type="Proteomes" id="UP001652582">
    <property type="component" value="Chromosome 19"/>
</dbReference>
<dbReference type="SMART" id="SM00020">
    <property type="entry name" value="Tryp_SPc"/>
    <property type="match status" value="1"/>
</dbReference>
<dbReference type="PROSITE" id="PS00134">
    <property type="entry name" value="TRYPSIN_HIS"/>
    <property type="match status" value="1"/>
</dbReference>
<dbReference type="PROSITE" id="PS50240">
    <property type="entry name" value="TRYPSIN_DOM"/>
    <property type="match status" value="1"/>
</dbReference>
<evidence type="ECO:0000313" key="9">
    <source>
        <dbReference type="Proteomes" id="UP001652582"/>
    </source>
</evidence>
<reference evidence="10" key="1">
    <citation type="submission" date="2025-08" db="UniProtKB">
        <authorList>
            <consortium name="RefSeq"/>
        </authorList>
    </citation>
    <scope>IDENTIFICATION</scope>
</reference>
<dbReference type="InterPro" id="IPR001254">
    <property type="entry name" value="Trypsin_dom"/>
</dbReference>
<keyword evidence="9" id="KW-1185">Reference proteome</keyword>
<dbReference type="GeneID" id="112049234"/>
<dbReference type="GO" id="GO:0004252">
    <property type="term" value="F:serine-type endopeptidase activity"/>
    <property type="evidence" value="ECO:0007669"/>
    <property type="project" value="InterPro"/>
</dbReference>
<evidence type="ECO:0000256" key="7">
    <source>
        <dbReference type="SAM" id="SignalP"/>
    </source>
</evidence>
<dbReference type="KEGG" id="bany:112049234"/>